<comment type="caution">
    <text evidence="1">The sequence shown here is derived from an EMBL/GenBank/DDBJ whole genome shotgun (WGS) entry which is preliminary data.</text>
</comment>
<organism evidence="1">
    <name type="scientific">mine drainage metagenome</name>
    <dbReference type="NCBI Taxonomy" id="410659"/>
    <lineage>
        <taxon>unclassified sequences</taxon>
        <taxon>metagenomes</taxon>
        <taxon>ecological metagenomes</taxon>
    </lineage>
</organism>
<proteinExistence type="predicted"/>
<dbReference type="EMBL" id="MLJW01008062">
    <property type="protein sequence ID" value="OIQ64504.1"/>
    <property type="molecule type" value="Genomic_DNA"/>
</dbReference>
<evidence type="ECO:0000313" key="1">
    <source>
        <dbReference type="EMBL" id="OIQ64504.1"/>
    </source>
</evidence>
<accession>A0A1J5P1P2</accession>
<sequence length="41" mass="4469">MLQAQIDLPVVDFFLIKPVAIMTDLRSQALAPGAILFELLG</sequence>
<dbReference type="AlphaFoldDB" id="A0A1J5P1P2"/>
<gene>
    <name evidence="1" type="ORF">GALL_539460</name>
</gene>
<reference evidence="1" key="1">
    <citation type="submission" date="2016-10" db="EMBL/GenBank/DDBJ databases">
        <title>Sequence of Gallionella enrichment culture.</title>
        <authorList>
            <person name="Poehlein A."/>
            <person name="Muehling M."/>
            <person name="Daniel R."/>
        </authorList>
    </citation>
    <scope>NUCLEOTIDE SEQUENCE</scope>
</reference>
<protein>
    <submittedName>
        <fullName evidence="1">Uncharacterized protein</fullName>
    </submittedName>
</protein>
<name>A0A1J5P1P2_9ZZZZ</name>